<evidence type="ECO:0000256" key="18">
    <source>
        <dbReference type="SAM" id="Phobius"/>
    </source>
</evidence>
<evidence type="ECO:0000259" key="19">
    <source>
        <dbReference type="Pfam" id="PF01699"/>
    </source>
</evidence>
<evidence type="ECO:0000256" key="2">
    <source>
        <dbReference type="ARBA" id="ARBA00005364"/>
    </source>
</evidence>
<evidence type="ECO:0000256" key="15">
    <source>
        <dbReference type="ARBA" id="ARBA00023136"/>
    </source>
</evidence>
<name>A0AAV4JNA3_9GAST</name>
<keyword evidence="16" id="KW-0739">Sodium transport</keyword>
<feature type="region of interest" description="Disordered" evidence="17">
    <location>
        <begin position="167"/>
        <end position="202"/>
    </location>
</feature>
<dbReference type="GO" id="GO:0008273">
    <property type="term" value="F:calcium, potassium:sodium antiporter activity"/>
    <property type="evidence" value="ECO:0007669"/>
    <property type="project" value="TreeGrafter"/>
</dbReference>
<proteinExistence type="inferred from homology"/>
<dbReference type="FunFam" id="1.20.1420.30:FF:000009">
    <property type="entry name" value="sodium/potassium/calcium exchanger 5 isoform X2"/>
    <property type="match status" value="1"/>
</dbReference>
<evidence type="ECO:0000256" key="7">
    <source>
        <dbReference type="ARBA" id="ARBA00022692"/>
    </source>
</evidence>
<evidence type="ECO:0000256" key="5">
    <source>
        <dbReference type="ARBA" id="ARBA00022538"/>
    </source>
</evidence>
<evidence type="ECO:0000256" key="9">
    <source>
        <dbReference type="ARBA" id="ARBA00022837"/>
    </source>
</evidence>
<comment type="caution">
    <text evidence="20">The sequence shown here is derived from an EMBL/GenBank/DDBJ whole genome shotgun (WGS) entry which is preliminary data.</text>
</comment>
<feature type="transmembrane region" description="Helical" evidence="18">
    <location>
        <begin position="360"/>
        <end position="378"/>
    </location>
</feature>
<keyword evidence="11" id="KW-0630">Potassium</keyword>
<evidence type="ECO:0000256" key="4">
    <source>
        <dbReference type="ARBA" id="ARBA00022449"/>
    </source>
</evidence>
<keyword evidence="12 18" id="KW-1133">Transmembrane helix</keyword>
<feature type="transmembrane region" description="Helical" evidence="18">
    <location>
        <begin position="385"/>
        <end position="406"/>
    </location>
</feature>
<evidence type="ECO:0000256" key="8">
    <source>
        <dbReference type="ARBA" id="ARBA00022729"/>
    </source>
</evidence>
<keyword evidence="14" id="KW-0406">Ion transport</keyword>
<dbReference type="GO" id="GO:0005262">
    <property type="term" value="F:calcium channel activity"/>
    <property type="evidence" value="ECO:0007669"/>
    <property type="project" value="TreeGrafter"/>
</dbReference>
<keyword evidence="21" id="KW-1185">Reference proteome</keyword>
<dbReference type="GO" id="GO:0015293">
    <property type="term" value="F:symporter activity"/>
    <property type="evidence" value="ECO:0007669"/>
    <property type="project" value="UniProtKB-KW"/>
</dbReference>
<evidence type="ECO:0000313" key="20">
    <source>
        <dbReference type="EMBL" id="GFS23865.1"/>
    </source>
</evidence>
<keyword evidence="15 18" id="KW-0472">Membrane</keyword>
<feature type="domain" description="Sodium/calcium exchanger membrane region" evidence="19">
    <location>
        <begin position="253"/>
        <end position="401"/>
    </location>
</feature>
<evidence type="ECO:0000256" key="3">
    <source>
        <dbReference type="ARBA" id="ARBA00022448"/>
    </source>
</evidence>
<sequence length="419" mass="46744">MTTFYVCLQAKDIFMRNGVFFAQSDVGVGTIVGSAVFNILFIIGVCGVFAGMVVELTWYPLIRDTLFYLLSVLTLFLIIKDQEVMWYEATMMILLYIVYIVLMYFNRFLETSSIAWVQRLAARLERQPLVAKPPETHVIPEEMKRARAHSRISNTSLSMSMSREYEKPAHPIDQPVPEEQETSIRDDGDQPPTPSANSSKNGELMTVSEFESVWTFPDSTFQRILYILTSPIKAAFFVTIPDSRRPGIWAKLYLVSFVMSVAWISGLTYIMVWMVTVAGDALDIPDTVMGLTILAAGTSVPDCLASVFVARDGYGDMAVSNSLGSNVFDILLCLGVPWLIESAIKSGQSVYIQSEGLTYSSLTLLGTVIFLFASMAINKWKLNKSYGMVCLIAYVLVITISCLYELNVFGDFNPPSCPR</sequence>
<evidence type="ECO:0000256" key="16">
    <source>
        <dbReference type="ARBA" id="ARBA00023201"/>
    </source>
</evidence>
<dbReference type="EMBL" id="BMAT01010307">
    <property type="protein sequence ID" value="GFS23865.1"/>
    <property type="molecule type" value="Genomic_DNA"/>
</dbReference>
<keyword evidence="4" id="KW-0050">Antiport</keyword>
<keyword evidence="7 18" id="KW-0812">Transmembrane</keyword>
<evidence type="ECO:0000256" key="10">
    <source>
        <dbReference type="ARBA" id="ARBA00022847"/>
    </source>
</evidence>
<keyword evidence="5" id="KW-0633">Potassium transport</keyword>
<reference evidence="20 21" key="1">
    <citation type="journal article" date="2021" name="Elife">
        <title>Chloroplast acquisition without the gene transfer in kleptoplastic sea slugs, Plakobranchus ocellatus.</title>
        <authorList>
            <person name="Maeda T."/>
            <person name="Takahashi S."/>
            <person name="Yoshida T."/>
            <person name="Shimamura S."/>
            <person name="Takaki Y."/>
            <person name="Nagai Y."/>
            <person name="Toyoda A."/>
            <person name="Suzuki Y."/>
            <person name="Arimoto A."/>
            <person name="Ishii H."/>
            <person name="Satoh N."/>
            <person name="Nishiyama T."/>
            <person name="Hasebe M."/>
            <person name="Maruyama T."/>
            <person name="Minagawa J."/>
            <person name="Obokata J."/>
            <person name="Shigenobu S."/>
        </authorList>
    </citation>
    <scope>NUCLEOTIDE SEQUENCE [LARGE SCALE GENOMIC DNA]</scope>
</reference>
<feature type="transmembrane region" description="Helical" evidence="18">
    <location>
        <begin position="288"/>
        <end position="310"/>
    </location>
</feature>
<evidence type="ECO:0000256" key="13">
    <source>
        <dbReference type="ARBA" id="ARBA00023053"/>
    </source>
</evidence>
<protein>
    <submittedName>
        <fullName evidence="20">Sodium:potassium:calcium exchanger</fullName>
    </submittedName>
</protein>
<keyword evidence="3" id="KW-0813">Transport</keyword>
<dbReference type="Pfam" id="PF01699">
    <property type="entry name" value="Na_Ca_ex"/>
    <property type="match status" value="2"/>
</dbReference>
<dbReference type="PANTHER" id="PTHR10846:SF73">
    <property type="entry name" value="SODIUM_CALCIUM EXCHANGER MEMBRANE REGION DOMAIN-CONTAINING PROTEIN"/>
    <property type="match status" value="1"/>
</dbReference>
<dbReference type="Proteomes" id="UP000762676">
    <property type="component" value="Unassembled WGS sequence"/>
</dbReference>
<feature type="domain" description="Sodium/calcium exchanger membrane region" evidence="19">
    <location>
        <begin position="19"/>
        <end position="104"/>
    </location>
</feature>
<feature type="transmembrane region" description="Helical" evidence="18">
    <location>
        <begin position="61"/>
        <end position="79"/>
    </location>
</feature>
<comment type="subcellular location">
    <subcellularLocation>
        <location evidence="1">Membrane</location>
        <topology evidence="1">Multi-pass membrane protein</topology>
    </subcellularLocation>
</comment>
<keyword evidence="10" id="KW-0769">Symport</keyword>
<evidence type="ECO:0000256" key="17">
    <source>
        <dbReference type="SAM" id="MobiDB-lite"/>
    </source>
</evidence>
<gene>
    <name evidence="20" type="ORF">ElyMa_005143600</name>
</gene>
<dbReference type="Gene3D" id="1.20.1420.30">
    <property type="entry name" value="NCX, central ion-binding region"/>
    <property type="match status" value="2"/>
</dbReference>
<evidence type="ECO:0000256" key="12">
    <source>
        <dbReference type="ARBA" id="ARBA00022989"/>
    </source>
</evidence>
<organism evidence="20 21">
    <name type="scientific">Elysia marginata</name>
    <dbReference type="NCBI Taxonomy" id="1093978"/>
    <lineage>
        <taxon>Eukaryota</taxon>
        <taxon>Metazoa</taxon>
        <taxon>Spiralia</taxon>
        <taxon>Lophotrochozoa</taxon>
        <taxon>Mollusca</taxon>
        <taxon>Gastropoda</taxon>
        <taxon>Heterobranchia</taxon>
        <taxon>Euthyneura</taxon>
        <taxon>Panpulmonata</taxon>
        <taxon>Sacoglossa</taxon>
        <taxon>Placobranchoidea</taxon>
        <taxon>Plakobranchidae</taxon>
        <taxon>Elysia</taxon>
    </lineage>
</organism>
<feature type="transmembrane region" description="Helical" evidence="18">
    <location>
        <begin position="85"/>
        <end position="105"/>
    </location>
</feature>
<keyword evidence="9" id="KW-0106">Calcium</keyword>
<feature type="transmembrane region" description="Helical" evidence="18">
    <location>
        <begin position="252"/>
        <end position="276"/>
    </location>
</feature>
<dbReference type="InterPro" id="IPR004481">
    <property type="entry name" value="K/Na/Ca-exchanger"/>
</dbReference>
<dbReference type="AlphaFoldDB" id="A0AAV4JNA3"/>
<comment type="similarity">
    <text evidence="2">Belongs to the Ca(2+):cation antiporter (CaCA) (TC 2.A.19) family. SLC24A subfamily.</text>
</comment>
<evidence type="ECO:0000256" key="14">
    <source>
        <dbReference type="ARBA" id="ARBA00023065"/>
    </source>
</evidence>
<evidence type="ECO:0000256" key="6">
    <source>
        <dbReference type="ARBA" id="ARBA00022568"/>
    </source>
</evidence>
<dbReference type="GO" id="GO:0006874">
    <property type="term" value="P:intracellular calcium ion homeostasis"/>
    <property type="evidence" value="ECO:0007669"/>
    <property type="project" value="TreeGrafter"/>
</dbReference>
<feature type="transmembrane region" description="Helical" evidence="18">
    <location>
        <begin position="31"/>
        <end position="54"/>
    </location>
</feature>
<evidence type="ECO:0000313" key="21">
    <source>
        <dbReference type="Proteomes" id="UP000762676"/>
    </source>
</evidence>
<evidence type="ECO:0000256" key="1">
    <source>
        <dbReference type="ARBA" id="ARBA00004141"/>
    </source>
</evidence>
<dbReference type="GO" id="GO:0005886">
    <property type="term" value="C:plasma membrane"/>
    <property type="evidence" value="ECO:0007669"/>
    <property type="project" value="TreeGrafter"/>
</dbReference>
<keyword evidence="6" id="KW-0109">Calcium transport</keyword>
<evidence type="ECO:0000256" key="11">
    <source>
        <dbReference type="ARBA" id="ARBA00022958"/>
    </source>
</evidence>
<dbReference type="InterPro" id="IPR044880">
    <property type="entry name" value="NCX_ion-bd_dom_sf"/>
</dbReference>
<dbReference type="NCBIfam" id="TIGR00367">
    <property type="entry name" value="calcium/sodium antiporter"/>
    <property type="match status" value="1"/>
</dbReference>
<dbReference type="PANTHER" id="PTHR10846">
    <property type="entry name" value="SODIUM/POTASSIUM/CALCIUM EXCHANGER"/>
    <property type="match status" value="1"/>
</dbReference>
<accession>A0AAV4JNA3</accession>
<keyword evidence="13" id="KW-0915">Sodium</keyword>
<dbReference type="InterPro" id="IPR004837">
    <property type="entry name" value="NaCa_Exmemb"/>
</dbReference>
<keyword evidence="8" id="KW-0732">Signal</keyword>
<feature type="transmembrane region" description="Helical" evidence="18">
    <location>
        <begin position="322"/>
        <end position="340"/>
    </location>
</feature>